<dbReference type="Pfam" id="PF24729">
    <property type="entry name" value="Acb2_Tad1_hairpin"/>
    <property type="match status" value="1"/>
</dbReference>
<evidence type="ECO:0000259" key="2">
    <source>
        <dbReference type="Pfam" id="PF24729"/>
    </source>
</evidence>
<feature type="domain" description="Acb2/Tad1 hairpin" evidence="2">
    <location>
        <begin position="7"/>
        <end position="112"/>
    </location>
</feature>
<reference evidence="3 4" key="1">
    <citation type="journal article" date="2009" name="Appl. Environ. Microbiol.">
        <title>Characterization of a new plasmid-like prophage in a pandemic Vibrio parahaemolyticus O3:K6 strain.</title>
        <authorList>
            <person name="Lan S.F."/>
            <person name="Huang C.H."/>
            <person name="Chang C.H."/>
            <person name="Liao W.C."/>
            <person name="Lin I.H."/>
            <person name="Jian W.N."/>
            <person name="Wu Y.G."/>
            <person name="Chen S.Y."/>
            <person name="Wong H.C."/>
        </authorList>
    </citation>
    <scope>NUCLEOTIDE SEQUENCE [LARGE SCALE GENOMIC DNA]</scope>
</reference>
<dbReference type="GO" id="GO:0000166">
    <property type="term" value="F:nucleotide binding"/>
    <property type="evidence" value="ECO:0007669"/>
    <property type="project" value="UniProtKB-KW"/>
</dbReference>
<sequence length="117" mass="13205">MDNQHKKIKGYRDLSQEEIDLMNRIKEKGQELLNLHAELAGRLETDLEVKLSAARQSVAGAEYDGRPYTEDTGATDECHEYRRFKAAEPQRWASIGKTDIQTGIMALVRAVAQPTNC</sequence>
<proteinExistence type="predicted"/>
<dbReference type="InterPro" id="IPR056098">
    <property type="entry name" value="Acb2/Tad1_hairpin"/>
</dbReference>
<dbReference type="EMBL" id="EF057797">
    <property type="protein sequence ID" value="ABM73402.1"/>
    <property type="molecule type" value="Genomic_DNA"/>
</dbReference>
<protein>
    <submittedName>
        <fullName evidence="3">p26</fullName>
    </submittedName>
</protein>
<evidence type="ECO:0000256" key="1">
    <source>
        <dbReference type="ARBA" id="ARBA00022741"/>
    </source>
</evidence>
<dbReference type="KEGG" id="vg:5076263"/>
<dbReference type="Proteomes" id="UP000008090">
    <property type="component" value="Segment"/>
</dbReference>
<keyword evidence="1" id="KW-0547">Nucleotide-binding</keyword>
<dbReference type="GeneID" id="5076263"/>
<dbReference type="OrthoDB" id="25278at10239"/>
<name>A2I2Y8_9CAUD</name>
<keyword evidence="4" id="KW-1185">Reference proteome</keyword>
<accession>A2I2Y8</accession>
<evidence type="ECO:0000313" key="3">
    <source>
        <dbReference type="EMBL" id="ABM73402.1"/>
    </source>
</evidence>
<dbReference type="RefSeq" id="YP_001039849.1">
    <property type="nucleotide sequence ID" value="NC_009016.1"/>
</dbReference>
<evidence type="ECO:0000313" key="4">
    <source>
        <dbReference type="Proteomes" id="UP000008090"/>
    </source>
</evidence>
<organism evidence="3 4">
    <name type="scientific">Vibrio phage VP882</name>
    <dbReference type="NCBI Taxonomy" id="2913982"/>
    <lineage>
        <taxon>Viruses</taxon>
        <taxon>Duplodnaviria</taxon>
        <taxon>Heunggongvirae</taxon>
        <taxon>Uroviricota</taxon>
        <taxon>Caudoviricetes</taxon>
        <taxon>Hapunavirus</taxon>
        <taxon>Hapunavirus VP882</taxon>
    </lineage>
</organism>